<feature type="transmembrane region" description="Helical" evidence="1">
    <location>
        <begin position="68"/>
        <end position="92"/>
    </location>
</feature>
<dbReference type="Proteomes" id="UP000291591">
    <property type="component" value="Unassembled WGS sequence"/>
</dbReference>
<reference evidence="2 3" key="1">
    <citation type="submission" date="2019-02" db="EMBL/GenBank/DDBJ databases">
        <title>Sequencing the genomes of 1000 actinobacteria strains.</title>
        <authorList>
            <person name="Klenk H.-P."/>
        </authorList>
    </citation>
    <scope>NUCLEOTIDE SEQUENCE [LARGE SCALE GENOMIC DNA]</scope>
    <source>
        <strain evidence="2 3">DSM 45779</strain>
    </source>
</reference>
<evidence type="ECO:0008006" key="4">
    <source>
        <dbReference type="Google" id="ProtNLM"/>
    </source>
</evidence>
<accession>A0A4Q7UZE9</accession>
<proteinExistence type="predicted"/>
<dbReference type="EMBL" id="SHKL01000001">
    <property type="protein sequence ID" value="RZT85579.1"/>
    <property type="molecule type" value="Genomic_DNA"/>
</dbReference>
<keyword evidence="3" id="KW-1185">Reference proteome</keyword>
<comment type="caution">
    <text evidence="2">The sequence shown here is derived from an EMBL/GenBank/DDBJ whole genome shotgun (WGS) entry which is preliminary data.</text>
</comment>
<keyword evidence="1" id="KW-0472">Membrane</keyword>
<dbReference type="OrthoDB" id="4478216at2"/>
<feature type="transmembrane region" description="Helical" evidence="1">
    <location>
        <begin position="34"/>
        <end position="56"/>
    </location>
</feature>
<keyword evidence="1" id="KW-0812">Transmembrane</keyword>
<organism evidence="2 3">
    <name type="scientific">Pseudonocardia sediminis</name>
    <dbReference type="NCBI Taxonomy" id="1397368"/>
    <lineage>
        <taxon>Bacteria</taxon>
        <taxon>Bacillati</taxon>
        <taxon>Actinomycetota</taxon>
        <taxon>Actinomycetes</taxon>
        <taxon>Pseudonocardiales</taxon>
        <taxon>Pseudonocardiaceae</taxon>
        <taxon>Pseudonocardia</taxon>
    </lineage>
</organism>
<evidence type="ECO:0000313" key="2">
    <source>
        <dbReference type="EMBL" id="RZT85579.1"/>
    </source>
</evidence>
<keyword evidence="1" id="KW-1133">Transmembrane helix</keyword>
<evidence type="ECO:0000256" key="1">
    <source>
        <dbReference type="SAM" id="Phobius"/>
    </source>
</evidence>
<gene>
    <name evidence="2" type="ORF">EV383_2452</name>
</gene>
<dbReference type="RefSeq" id="WP_130290013.1">
    <property type="nucleotide sequence ID" value="NZ_SHKL01000001.1"/>
</dbReference>
<name>A0A4Q7UZE9_PSEST</name>
<protein>
    <recommendedName>
        <fullName evidence="4">TrbC/VIRB2 family protein</fullName>
    </recommendedName>
</protein>
<dbReference type="AlphaFoldDB" id="A0A4Q7UZE9"/>
<sequence>MNTLAALWLAQQVPNPGPVVPPGLGELANQLLGWLKWGVLVSGVLGILICAFMLIIGRRNRSATAYEGLVGSAWVLGGLALASVAALLVGAFQL</sequence>
<evidence type="ECO:0000313" key="3">
    <source>
        <dbReference type="Proteomes" id="UP000291591"/>
    </source>
</evidence>